<dbReference type="RefSeq" id="WP_151124516.1">
    <property type="nucleotide sequence ID" value="NZ_VZPB01000029.1"/>
</dbReference>
<dbReference type="Proteomes" id="UP000430120">
    <property type="component" value="Unassembled WGS sequence"/>
</dbReference>
<dbReference type="PANTHER" id="PTHR33840">
    <property type="match status" value="1"/>
</dbReference>
<evidence type="ECO:0000313" key="4">
    <source>
        <dbReference type="EMBL" id="KAB0580804.1"/>
    </source>
</evidence>
<dbReference type="Pfam" id="PF09994">
    <property type="entry name" value="T6SS_Tle1-like_cat"/>
    <property type="match status" value="2"/>
</dbReference>
<comment type="caution">
    <text evidence="4">The sequence shown here is derived from an EMBL/GenBank/DDBJ whole genome shotgun (WGS) entry which is preliminary data.</text>
</comment>
<reference evidence="4 5" key="1">
    <citation type="submission" date="2019-09" db="EMBL/GenBank/DDBJ databases">
        <title>Draft genome sequences of 48 bacterial type strains from the CCUG.</title>
        <authorList>
            <person name="Tunovic T."/>
            <person name="Pineiro-Iglesias B."/>
            <person name="Unosson C."/>
            <person name="Inganas E."/>
            <person name="Ohlen M."/>
            <person name="Cardew S."/>
            <person name="Jensie-Markopoulos S."/>
            <person name="Salva-Serra F."/>
            <person name="Jaen-Luchoro D."/>
            <person name="Karlsson R."/>
            <person name="Svensson-Stadler L."/>
            <person name="Chun J."/>
            <person name="Moore E."/>
        </authorList>
    </citation>
    <scope>NUCLEOTIDE SEQUENCE [LARGE SCALE GENOMIC DNA]</scope>
    <source>
        <strain evidence="4 5">CCUG 30977</strain>
    </source>
</reference>
<evidence type="ECO:0000259" key="3">
    <source>
        <dbReference type="Pfam" id="PF09994"/>
    </source>
</evidence>
<proteinExistence type="predicted"/>
<dbReference type="EMBL" id="VZPB01000029">
    <property type="protein sequence ID" value="KAB0580804.1"/>
    <property type="molecule type" value="Genomic_DNA"/>
</dbReference>
<evidence type="ECO:0000313" key="5">
    <source>
        <dbReference type="Proteomes" id="UP000430120"/>
    </source>
</evidence>
<feature type="coiled-coil region" evidence="1">
    <location>
        <begin position="536"/>
        <end position="563"/>
    </location>
</feature>
<gene>
    <name evidence="4" type="ORF">F7Q92_12775</name>
</gene>
<dbReference type="PANTHER" id="PTHR33840:SF1">
    <property type="entry name" value="TLE1 PHOSPHOLIPASE DOMAIN-CONTAINING PROTEIN"/>
    <property type="match status" value="1"/>
</dbReference>
<accession>A0A643FAQ3</accession>
<sequence length="676" mass="73441">MSDQQLSRVQPLAQTVASLVGTGAVAGKGPLVERAVAPSVGKASLAARMAGMDAAHADASPSVSCQQSLYVSFFFDGTGNNMDADMPTLEHSNVARLYRAHARDNSATGVFRRYIPGIGTRFAEIGDAGQGPIPMVDTHKGMGAMGQNRLDWAFKELKTLISQAEARAQNPTNKILLIRLAVFGFSRGATLARAFVRDLVDPNKGMTVLQSGQLTWKTGRYPLSIEFMGLWDTVASVGLPMSANNVGAYRSSRRSGGNAIRMTKDVLLRQKPEMLRAVDLAFGLPGADPSPGSADGHGAWADGLKIPDVVRQCVHMVAAHEWRNSFPVDSVQGSALTRGANCREYVYPGAHSDVGGGYRPGESGEGQAVSAGSKNPSADLQLSLIPLRAMYEEAIAAGVPLLKIGGQGWDINNSDDFDTSSTLRDRFNHYMSATVWGGVPLGQAVLTHMRMYFAWRWYRIRFGRQAEQKSIADNQKVFASDKAALQRQQNELKRQRQAALSDALMLQPPSPPTRGGDYAAKQAAYQQATAAYKQRIAADRSKVAELDRQIGELQARIDTAADDSALAEATADYDKELLEDVSGILKELKAHPERRSQLRPHYRNLVETYEEEYVHGRGLRDEKIIAFFDEHVHDSLAGFNTDSTLPSDPRVIYVGGDQKLDYAKADTSATEEGLPA</sequence>
<dbReference type="InterPro" id="IPR018712">
    <property type="entry name" value="Tle1-like_cat"/>
</dbReference>
<keyword evidence="1" id="KW-0175">Coiled coil</keyword>
<dbReference type="AlphaFoldDB" id="A0A643FAQ3"/>
<protein>
    <recommendedName>
        <fullName evidence="3">T6SS Phospholipase effector Tle1-like catalytic domain-containing protein</fullName>
    </recommendedName>
</protein>
<evidence type="ECO:0000256" key="1">
    <source>
        <dbReference type="SAM" id="Coils"/>
    </source>
</evidence>
<name>A0A643FAQ3_IDEDE</name>
<keyword evidence="5" id="KW-1185">Reference proteome</keyword>
<feature type="domain" description="T6SS Phospholipase effector Tle1-like catalytic" evidence="3">
    <location>
        <begin position="217"/>
        <end position="393"/>
    </location>
</feature>
<evidence type="ECO:0000256" key="2">
    <source>
        <dbReference type="SAM" id="MobiDB-lite"/>
    </source>
</evidence>
<organism evidence="4 5">
    <name type="scientific">Ideonella dechloratans</name>
    <dbReference type="NCBI Taxonomy" id="36863"/>
    <lineage>
        <taxon>Bacteria</taxon>
        <taxon>Pseudomonadati</taxon>
        <taxon>Pseudomonadota</taxon>
        <taxon>Betaproteobacteria</taxon>
        <taxon>Burkholderiales</taxon>
        <taxon>Sphaerotilaceae</taxon>
        <taxon>Ideonella</taxon>
    </lineage>
</organism>
<feature type="domain" description="T6SS Phospholipase effector Tle1-like catalytic" evidence="3">
    <location>
        <begin position="74"/>
        <end position="196"/>
    </location>
</feature>
<feature type="region of interest" description="Disordered" evidence="2">
    <location>
        <begin position="356"/>
        <end position="375"/>
    </location>
</feature>
<dbReference type="OrthoDB" id="4378831at2"/>